<dbReference type="EMBL" id="RBZU01000011">
    <property type="protein sequence ID" value="RKP48597.1"/>
    <property type="molecule type" value="Genomic_DNA"/>
</dbReference>
<keyword evidence="10" id="KW-1185">Reference proteome</keyword>
<keyword evidence="4 7" id="KW-0812">Transmembrane</keyword>
<feature type="transmembrane region" description="Helical" evidence="7">
    <location>
        <begin position="106"/>
        <end position="126"/>
    </location>
</feature>
<dbReference type="InterPro" id="IPR011701">
    <property type="entry name" value="MFS"/>
</dbReference>
<name>A0A494XCN0_9BURK</name>
<feature type="transmembrane region" description="Helical" evidence="7">
    <location>
        <begin position="165"/>
        <end position="187"/>
    </location>
</feature>
<dbReference type="PROSITE" id="PS50850">
    <property type="entry name" value="MFS"/>
    <property type="match status" value="1"/>
</dbReference>
<dbReference type="Proteomes" id="UP000270342">
    <property type="component" value="Unassembled WGS sequence"/>
</dbReference>
<dbReference type="PANTHER" id="PTHR42718:SF46">
    <property type="entry name" value="BLR6921 PROTEIN"/>
    <property type="match status" value="1"/>
</dbReference>
<feature type="transmembrane region" description="Helical" evidence="7">
    <location>
        <begin position="193"/>
        <end position="214"/>
    </location>
</feature>
<protein>
    <submittedName>
        <fullName evidence="9">MFS transporter</fullName>
    </submittedName>
</protein>
<dbReference type="PANTHER" id="PTHR42718">
    <property type="entry name" value="MAJOR FACILITATOR SUPERFAMILY MULTIDRUG TRANSPORTER MFSC"/>
    <property type="match status" value="1"/>
</dbReference>
<evidence type="ECO:0000256" key="2">
    <source>
        <dbReference type="ARBA" id="ARBA00022448"/>
    </source>
</evidence>
<gene>
    <name evidence="9" type="ORF">D7S86_21565</name>
</gene>
<dbReference type="InterPro" id="IPR036259">
    <property type="entry name" value="MFS_trans_sf"/>
</dbReference>
<evidence type="ECO:0000256" key="6">
    <source>
        <dbReference type="ARBA" id="ARBA00023136"/>
    </source>
</evidence>
<evidence type="ECO:0000313" key="9">
    <source>
        <dbReference type="EMBL" id="RKP48597.1"/>
    </source>
</evidence>
<dbReference type="InterPro" id="IPR020846">
    <property type="entry name" value="MFS_dom"/>
</dbReference>
<dbReference type="Pfam" id="PF07690">
    <property type="entry name" value="MFS_1"/>
    <property type="match status" value="1"/>
</dbReference>
<evidence type="ECO:0000313" key="10">
    <source>
        <dbReference type="Proteomes" id="UP000270342"/>
    </source>
</evidence>
<evidence type="ECO:0000256" key="7">
    <source>
        <dbReference type="SAM" id="Phobius"/>
    </source>
</evidence>
<keyword evidence="5 7" id="KW-1133">Transmembrane helix</keyword>
<proteinExistence type="predicted"/>
<feature type="domain" description="Major facilitator superfamily (MFS) profile" evidence="8">
    <location>
        <begin position="41"/>
        <end position="487"/>
    </location>
</feature>
<feature type="transmembrane region" description="Helical" evidence="7">
    <location>
        <begin position="75"/>
        <end position="94"/>
    </location>
</feature>
<keyword evidence="6 7" id="KW-0472">Membrane</keyword>
<feature type="transmembrane region" description="Helical" evidence="7">
    <location>
        <begin position="39"/>
        <end position="63"/>
    </location>
</feature>
<dbReference type="GO" id="GO:0005886">
    <property type="term" value="C:plasma membrane"/>
    <property type="evidence" value="ECO:0007669"/>
    <property type="project" value="UniProtKB-SubCell"/>
</dbReference>
<keyword evidence="3" id="KW-1003">Cell membrane</keyword>
<organism evidence="9 10">
    <name type="scientific">Pararobbsia silviterrae</name>
    <dbReference type="NCBI Taxonomy" id="1792498"/>
    <lineage>
        <taxon>Bacteria</taxon>
        <taxon>Pseudomonadati</taxon>
        <taxon>Pseudomonadota</taxon>
        <taxon>Betaproteobacteria</taxon>
        <taxon>Burkholderiales</taxon>
        <taxon>Burkholderiaceae</taxon>
        <taxon>Pararobbsia</taxon>
    </lineage>
</organism>
<feature type="transmembrane region" description="Helical" evidence="7">
    <location>
        <begin position="359"/>
        <end position="380"/>
    </location>
</feature>
<evidence type="ECO:0000256" key="4">
    <source>
        <dbReference type="ARBA" id="ARBA00022692"/>
    </source>
</evidence>
<keyword evidence="2" id="KW-0813">Transport</keyword>
<feature type="transmembrane region" description="Helical" evidence="7">
    <location>
        <begin position="257"/>
        <end position="275"/>
    </location>
</feature>
<dbReference type="SUPFAM" id="SSF103473">
    <property type="entry name" value="MFS general substrate transporter"/>
    <property type="match status" value="1"/>
</dbReference>
<dbReference type="PRINTS" id="PR01036">
    <property type="entry name" value="TCRTETB"/>
</dbReference>
<reference evidence="9 10" key="1">
    <citation type="submission" date="2018-10" db="EMBL/GenBank/DDBJ databases">
        <title>Robbsia sp. DHC34, isolated from soil.</title>
        <authorList>
            <person name="Gao Z.-H."/>
            <person name="Qiu L.-H."/>
        </authorList>
    </citation>
    <scope>NUCLEOTIDE SEQUENCE [LARGE SCALE GENOMIC DNA]</scope>
    <source>
        <strain evidence="9 10">DHC34</strain>
    </source>
</reference>
<dbReference type="AlphaFoldDB" id="A0A494XCN0"/>
<evidence type="ECO:0000256" key="5">
    <source>
        <dbReference type="ARBA" id="ARBA00022989"/>
    </source>
</evidence>
<accession>A0A494XCN0</accession>
<feature type="transmembrane region" description="Helical" evidence="7">
    <location>
        <begin position="386"/>
        <end position="410"/>
    </location>
</feature>
<dbReference type="Gene3D" id="1.20.1720.10">
    <property type="entry name" value="Multidrug resistance protein D"/>
    <property type="match status" value="1"/>
</dbReference>
<dbReference type="GO" id="GO:0022857">
    <property type="term" value="F:transmembrane transporter activity"/>
    <property type="evidence" value="ECO:0007669"/>
    <property type="project" value="InterPro"/>
</dbReference>
<feature type="transmembrane region" description="Helical" evidence="7">
    <location>
        <begin position="296"/>
        <end position="318"/>
    </location>
</feature>
<dbReference type="OrthoDB" id="9807274at2"/>
<evidence type="ECO:0000256" key="3">
    <source>
        <dbReference type="ARBA" id="ARBA00022475"/>
    </source>
</evidence>
<evidence type="ECO:0000259" key="8">
    <source>
        <dbReference type="PROSITE" id="PS50850"/>
    </source>
</evidence>
<feature type="transmembrane region" description="Helical" evidence="7">
    <location>
        <begin position="226"/>
        <end position="245"/>
    </location>
</feature>
<comment type="subcellular location">
    <subcellularLocation>
        <location evidence="1">Cell membrane</location>
        <topology evidence="1">Multi-pass membrane protein</topology>
    </subcellularLocation>
</comment>
<evidence type="ECO:0000256" key="1">
    <source>
        <dbReference type="ARBA" id="ARBA00004651"/>
    </source>
</evidence>
<sequence>MCCGSTGAPSCGRLGTAGPSFTSSSLALPNRAPLLPRTVLIPLIVACALFMEQMDATVIATSLPMIAADLHESPIALKLALTSYLVSLAVFIPISGWMADRFGSRTIFRAAIAVFVGGSVLCGLSGSLGAFVVARFVQGMGGAMMVPVGRTVILRSVSKVELVQALNYLTIPALIGPIVGPPLGGLITTYLHWRWIFFINVPISVVGIWLATRFIDDLRSDAPPPLDWPGFAFSAVGLSATMLGLATAGRHLVSGRASALCIVVGVLALGAYFVHARRATHPLLRLELFKIQTFRIGVLGGSLFRAGIGALPFLLPLFLQLGFGLTPFESGLLTCTAAAGSMCMKTLSRKVLRRFGFRAVLVGNIAFASASLMAIALFSASTPHGAIALTLLIGGVFRSLQFTSLNAISYADIDHTDVSQASSISSAVQQLSLGMGVTIGAFALQASSALQGHTTLVASDFRPAFVFIGVLSLCSLRFLRQLPADAGAEISGRSA</sequence>
<comment type="caution">
    <text evidence="9">The sequence shown here is derived from an EMBL/GenBank/DDBJ whole genome shotgun (WGS) entry which is preliminary data.</text>
</comment>
<dbReference type="Gene3D" id="1.20.1250.20">
    <property type="entry name" value="MFS general substrate transporter like domains"/>
    <property type="match status" value="1"/>
</dbReference>